<dbReference type="Proteomes" id="UP001156641">
    <property type="component" value="Unassembled WGS sequence"/>
</dbReference>
<feature type="transmembrane region" description="Helical" evidence="6">
    <location>
        <begin position="285"/>
        <end position="303"/>
    </location>
</feature>
<evidence type="ECO:0000259" key="7">
    <source>
        <dbReference type="Pfam" id="PF00892"/>
    </source>
</evidence>
<accession>A0ABQ6A519</accession>
<dbReference type="InterPro" id="IPR000620">
    <property type="entry name" value="EamA_dom"/>
</dbReference>
<feature type="transmembrane region" description="Helical" evidence="6">
    <location>
        <begin position="227"/>
        <end position="248"/>
    </location>
</feature>
<gene>
    <name evidence="8" type="ORF">GCM10010909_19450</name>
</gene>
<organism evidence="8 9">
    <name type="scientific">Acidocella aquatica</name>
    <dbReference type="NCBI Taxonomy" id="1922313"/>
    <lineage>
        <taxon>Bacteria</taxon>
        <taxon>Pseudomonadati</taxon>
        <taxon>Pseudomonadota</taxon>
        <taxon>Alphaproteobacteria</taxon>
        <taxon>Acetobacterales</taxon>
        <taxon>Acidocellaceae</taxon>
        <taxon>Acidocella</taxon>
    </lineage>
</organism>
<feature type="transmembrane region" description="Helical" evidence="6">
    <location>
        <begin position="138"/>
        <end position="156"/>
    </location>
</feature>
<dbReference type="InterPro" id="IPR050638">
    <property type="entry name" value="AA-Vitamin_Transporters"/>
</dbReference>
<feature type="domain" description="EamA" evidence="7">
    <location>
        <begin position="167"/>
        <end position="301"/>
    </location>
</feature>
<name>A0ABQ6A519_9PROT</name>
<feature type="domain" description="EamA" evidence="7">
    <location>
        <begin position="24"/>
        <end position="155"/>
    </location>
</feature>
<evidence type="ECO:0000256" key="3">
    <source>
        <dbReference type="ARBA" id="ARBA00022692"/>
    </source>
</evidence>
<evidence type="ECO:0000313" key="8">
    <source>
        <dbReference type="EMBL" id="GLR67264.1"/>
    </source>
</evidence>
<dbReference type="PANTHER" id="PTHR32322:SF18">
    <property type="entry name" value="S-ADENOSYLMETHIONINE_S-ADENOSYLHOMOCYSTEINE TRANSPORTER"/>
    <property type="match status" value="1"/>
</dbReference>
<feature type="transmembrane region" description="Helical" evidence="6">
    <location>
        <begin position="110"/>
        <end position="131"/>
    </location>
</feature>
<dbReference type="InterPro" id="IPR037185">
    <property type="entry name" value="EmrE-like"/>
</dbReference>
<feature type="transmembrane region" description="Helical" evidence="6">
    <location>
        <begin position="194"/>
        <end position="215"/>
    </location>
</feature>
<comment type="caution">
    <text evidence="8">The sequence shown here is derived from an EMBL/GenBank/DDBJ whole genome shotgun (WGS) entry which is preliminary data.</text>
</comment>
<dbReference type="SUPFAM" id="SSF103481">
    <property type="entry name" value="Multidrug resistance efflux transporter EmrE"/>
    <property type="match status" value="2"/>
</dbReference>
<evidence type="ECO:0000256" key="6">
    <source>
        <dbReference type="SAM" id="Phobius"/>
    </source>
</evidence>
<feature type="transmembrane region" description="Helical" evidence="6">
    <location>
        <begin position="20"/>
        <end position="40"/>
    </location>
</feature>
<feature type="transmembrane region" description="Helical" evidence="6">
    <location>
        <begin position="168"/>
        <end position="187"/>
    </location>
</feature>
<dbReference type="RefSeq" id="WP_284257992.1">
    <property type="nucleotide sequence ID" value="NZ_BSOS01000065.1"/>
</dbReference>
<reference evidence="9" key="1">
    <citation type="journal article" date="2019" name="Int. J. Syst. Evol. Microbiol.">
        <title>The Global Catalogue of Microorganisms (GCM) 10K type strain sequencing project: providing services to taxonomists for standard genome sequencing and annotation.</title>
        <authorList>
            <consortium name="The Broad Institute Genomics Platform"/>
            <consortium name="The Broad Institute Genome Sequencing Center for Infectious Disease"/>
            <person name="Wu L."/>
            <person name="Ma J."/>
        </authorList>
    </citation>
    <scope>NUCLEOTIDE SEQUENCE [LARGE SCALE GENOMIC DNA]</scope>
    <source>
        <strain evidence="9">NBRC 112502</strain>
    </source>
</reference>
<evidence type="ECO:0000256" key="1">
    <source>
        <dbReference type="ARBA" id="ARBA00004651"/>
    </source>
</evidence>
<keyword evidence="5 6" id="KW-0472">Membrane</keyword>
<comment type="subcellular location">
    <subcellularLocation>
        <location evidence="1">Cell membrane</location>
        <topology evidence="1">Multi-pass membrane protein</topology>
    </subcellularLocation>
</comment>
<dbReference type="Pfam" id="PF00892">
    <property type="entry name" value="EamA"/>
    <property type="match status" value="2"/>
</dbReference>
<dbReference type="EMBL" id="BSOS01000065">
    <property type="protein sequence ID" value="GLR67264.1"/>
    <property type="molecule type" value="Genomic_DNA"/>
</dbReference>
<proteinExistence type="predicted"/>
<feature type="transmembrane region" description="Helical" evidence="6">
    <location>
        <begin position="84"/>
        <end position="104"/>
    </location>
</feature>
<evidence type="ECO:0000256" key="2">
    <source>
        <dbReference type="ARBA" id="ARBA00022475"/>
    </source>
</evidence>
<keyword evidence="2" id="KW-1003">Cell membrane</keyword>
<feature type="transmembrane region" description="Helical" evidence="6">
    <location>
        <begin position="260"/>
        <end position="279"/>
    </location>
</feature>
<dbReference type="PANTHER" id="PTHR32322">
    <property type="entry name" value="INNER MEMBRANE TRANSPORTER"/>
    <property type="match status" value="1"/>
</dbReference>
<protein>
    <submittedName>
        <fullName evidence="8">Multidrug transporter</fullName>
    </submittedName>
</protein>
<keyword evidence="9" id="KW-1185">Reference proteome</keyword>
<keyword evidence="4 6" id="KW-1133">Transmembrane helix</keyword>
<keyword evidence="3 6" id="KW-0812">Transmembrane</keyword>
<feature type="transmembrane region" description="Helical" evidence="6">
    <location>
        <begin position="52"/>
        <end position="75"/>
    </location>
</feature>
<evidence type="ECO:0000313" key="9">
    <source>
        <dbReference type="Proteomes" id="UP001156641"/>
    </source>
</evidence>
<sequence length="309" mass="31812">MRAAQVIERLQQLEGAMPSAGAAVGMTLVSVLLWGFSPIATRYMVGIGDGGLSPVAFMGLCYGIAAVVLSPALLLTRNWTSRDWLAGVVSGVIGITGYNFPAAIGQQTVSAGLTGLLDATEPLLILVFASIALRKAPTLLTVFSVIAGLFGVMLLAHGTGPAFGTPRGIILVLTGAVLWALYCVLVTPLINRRGALPTTAVTVLSGALPMVLFGAPKIPGIVVGMSLAQWLVTFAFIGGNAVAAILFWNAGSAVLGAQRAGWFLYLLPLVSLLGGAAFLAEPLSWIELLGGALILLSVFLAHLEAKPPG</sequence>
<evidence type="ECO:0000256" key="4">
    <source>
        <dbReference type="ARBA" id="ARBA00022989"/>
    </source>
</evidence>
<evidence type="ECO:0000256" key="5">
    <source>
        <dbReference type="ARBA" id="ARBA00023136"/>
    </source>
</evidence>